<evidence type="ECO:0000313" key="7">
    <source>
        <dbReference type="EMBL" id="SCZ61007.1"/>
    </source>
</evidence>
<evidence type="ECO:0000256" key="6">
    <source>
        <dbReference type="SAM" id="Phobius"/>
    </source>
</evidence>
<reference evidence="7 8" key="1">
    <citation type="submission" date="2016-10" db="EMBL/GenBank/DDBJ databases">
        <authorList>
            <person name="de Groot N.N."/>
        </authorList>
    </citation>
    <scope>NUCLEOTIDE SEQUENCE [LARGE SCALE GENOMIC DNA]</scope>
    <source>
        <strain evidence="7 8">HLD2</strain>
    </source>
</reference>
<dbReference type="RefSeq" id="WP_092996427.1">
    <property type="nucleotide sequence ID" value="NZ_FMWD01000006.1"/>
</dbReference>
<feature type="transmembrane region" description="Helical" evidence="6">
    <location>
        <begin position="84"/>
        <end position="102"/>
    </location>
</feature>
<evidence type="ECO:0000256" key="1">
    <source>
        <dbReference type="ARBA" id="ARBA00004141"/>
    </source>
</evidence>
<dbReference type="PANTHER" id="PTHR10057:SF0">
    <property type="entry name" value="TRANSLOCATOR PROTEIN"/>
    <property type="match status" value="1"/>
</dbReference>
<evidence type="ECO:0000256" key="3">
    <source>
        <dbReference type="ARBA" id="ARBA00022692"/>
    </source>
</evidence>
<keyword evidence="5 6" id="KW-0472">Membrane</keyword>
<dbReference type="GO" id="GO:0016020">
    <property type="term" value="C:membrane"/>
    <property type="evidence" value="ECO:0007669"/>
    <property type="project" value="UniProtKB-SubCell"/>
</dbReference>
<dbReference type="Gene3D" id="1.20.1260.100">
    <property type="entry name" value="TspO/MBR protein"/>
    <property type="match status" value="1"/>
</dbReference>
<feature type="transmembrane region" description="Helical" evidence="6">
    <location>
        <begin position="52"/>
        <end position="72"/>
    </location>
</feature>
<keyword evidence="3 6" id="KW-0812">Transmembrane</keyword>
<proteinExistence type="inferred from homology"/>
<dbReference type="PANTHER" id="PTHR10057">
    <property type="entry name" value="PERIPHERAL-TYPE BENZODIAZEPINE RECEPTOR"/>
    <property type="match status" value="1"/>
</dbReference>
<dbReference type="InterPro" id="IPR038330">
    <property type="entry name" value="TspO/MBR-related_sf"/>
</dbReference>
<dbReference type="FunFam" id="1.20.1260.100:FF:000001">
    <property type="entry name" value="translocator protein 2"/>
    <property type="match status" value="1"/>
</dbReference>
<evidence type="ECO:0000313" key="8">
    <source>
        <dbReference type="Proteomes" id="UP000199648"/>
    </source>
</evidence>
<protein>
    <submittedName>
        <fullName evidence="7">TspO and MBR related proteins</fullName>
    </submittedName>
</protein>
<dbReference type="STRING" id="415747.SAMN03097708_02070"/>
<evidence type="ECO:0000256" key="5">
    <source>
        <dbReference type="ARBA" id="ARBA00023136"/>
    </source>
</evidence>
<dbReference type="GO" id="GO:0033013">
    <property type="term" value="P:tetrapyrrole metabolic process"/>
    <property type="evidence" value="ECO:0007669"/>
    <property type="project" value="UniProtKB-ARBA"/>
</dbReference>
<dbReference type="Pfam" id="PF03073">
    <property type="entry name" value="TspO_MBR"/>
    <property type="match status" value="1"/>
</dbReference>
<dbReference type="CDD" id="cd15904">
    <property type="entry name" value="TSPO_MBR"/>
    <property type="match status" value="1"/>
</dbReference>
<comment type="subcellular location">
    <subcellularLocation>
        <location evidence="1">Membrane</location>
        <topology evidence="1">Multi-pass membrane protein</topology>
    </subcellularLocation>
</comment>
<accession>A0A1G5QH03</accession>
<comment type="similarity">
    <text evidence="2">Belongs to the TspO/BZRP family.</text>
</comment>
<dbReference type="InterPro" id="IPR004307">
    <property type="entry name" value="TspO_MBR"/>
</dbReference>
<dbReference type="EMBL" id="FMWD01000006">
    <property type="protein sequence ID" value="SCZ61007.1"/>
    <property type="molecule type" value="Genomic_DNA"/>
</dbReference>
<organism evidence="7 8">
    <name type="scientific">Thiohalomonas denitrificans</name>
    <dbReference type="NCBI Taxonomy" id="415747"/>
    <lineage>
        <taxon>Bacteria</taxon>
        <taxon>Pseudomonadati</taxon>
        <taxon>Pseudomonadota</taxon>
        <taxon>Gammaproteobacteria</taxon>
        <taxon>Thiohalomonadales</taxon>
        <taxon>Thiohalomonadaceae</taxon>
        <taxon>Thiohalomonas</taxon>
    </lineage>
</organism>
<feature type="transmembrane region" description="Helical" evidence="6">
    <location>
        <begin position="12"/>
        <end position="32"/>
    </location>
</feature>
<dbReference type="PIRSF" id="PIRSF005859">
    <property type="entry name" value="PBR"/>
    <property type="match status" value="1"/>
</dbReference>
<feature type="transmembrane region" description="Helical" evidence="6">
    <location>
        <begin position="108"/>
        <end position="129"/>
    </location>
</feature>
<dbReference type="OrthoDB" id="9795496at2"/>
<feature type="transmembrane region" description="Helical" evidence="6">
    <location>
        <begin position="136"/>
        <end position="157"/>
    </location>
</feature>
<keyword evidence="8" id="KW-1185">Reference proteome</keyword>
<name>A0A1G5QH03_9GAMM</name>
<keyword evidence="4 6" id="KW-1133">Transmembrane helix</keyword>
<dbReference type="Proteomes" id="UP000199648">
    <property type="component" value="Unassembled WGS sequence"/>
</dbReference>
<dbReference type="AlphaFoldDB" id="A0A1G5QH03"/>
<evidence type="ECO:0000256" key="4">
    <source>
        <dbReference type="ARBA" id="ARBA00022989"/>
    </source>
</evidence>
<evidence type="ECO:0000256" key="2">
    <source>
        <dbReference type="ARBA" id="ARBA00007524"/>
    </source>
</evidence>
<sequence>MSGIRGIRQALGLVVWLGVSFIAAGIGAIASVNAGAFYMQLARPEWAPPASVFGPVWTLLYALMGIAAWLVWRTHGFRAARTALTLFLVQLAVNALWSWLFFGWHLGALAFADILLLWMLVAGTLISFWRVRPLAGALLIPYLSWVSFAAALNYSVWQLNPQWLGQ</sequence>
<gene>
    <name evidence="7" type="ORF">SAMN03097708_02070</name>
</gene>